<dbReference type="InterPro" id="IPR051856">
    <property type="entry name" value="CSR-E3_Ligase_Protein"/>
</dbReference>
<dbReference type="PANTHER" id="PTHR21041:SF9">
    <property type="entry name" value="DENDRITIC CELL-SPECIFIC TRANSMEMBRANE PROTEIN-LIKE DOMAIN-CONTAINING PROTEIN"/>
    <property type="match status" value="1"/>
</dbReference>
<evidence type="ECO:0000313" key="9">
    <source>
        <dbReference type="Proteomes" id="UP001652680"/>
    </source>
</evidence>
<reference evidence="8" key="2">
    <citation type="submission" date="2025-05" db="UniProtKB">
        <authorList>
            <consortium name="EnsemblMetazoa"/>
        </authorList>
    </citation>
    <scope>IDENTIFICATION</scope>
</reference>
<keyword evidence="9" id="KW-1185">Reference proteome</keyword>
<protein>
    <recommendedName>
        <fullName evidence="10">DC-STAMP domain-containing protein 2</fullName>
    </recommendedName>
</protein>
<organism evidence="8 9">
    <name type="scientific">Drosophila rhopaloa</name>
    <name type="common">Fruit fly</name>
    <dbReference type="NCBI Taxonomy" id="1041015"/>
    <lineage>
        <taxon>Eukaryota</taxon>
        <taxon>Metazoa</taxon>
        <taxon>Ecdysozoa</taxon>
        <taxon>Arthropoda</taxon>
        <taxon>Hexapoda</taxon>
        <taxon>Insecta</taxon>
        <taxon>Pterygota</taxon>
        <taxon>Neoptera</taxon>
        <taxon>Endopterygota</taxon>
        <taxon>Diptera</taxon>
        <taxon>Brachycera</taxon>
        <taxon>Muscomorpha</taxon>
        <taxon>Ephydroidea</taxon>
        <taxon>Drosophilidae</taxon>
        <taxon>Drosophila</taxon>
        <taxon>Sophophora</taxon>
    </lineage>
</organism>
<feature type="transmembrane region" description="Helical" evidence="5">
    <location>
        <begin position="571"/>
        <end position="590"/>
    </location>
</feature>
<dbReference type="InterPro" id="IPR058842">
    <property type="entry name" value="DCST1_C"/>
</dbReference>
<dbReference type="Pfam" id="PF26039">
    <property type="entry name" value="Dcst2"/>
    <property type="match status" value="1"/>
</dbReference>
<keyword evidence="2 5" id="KW-0812">Transmembrane</keyword>
<evidence type="ECO:0000256" key="5">
    <source>
        <dbReference type="SAM" id="Phobius"/>
    </source>
</evidence>
<evidence type="ECO:0000256" key="4">
    <source>
        <dbReference type="ARBA" id="ARBA00023136"/>
    </source>
</evidence>
<feature type="transmembrane region" description="Helical" evidence="5">
    <location>
        <begin position="167"/>
        <end position="184"/>
    </location>
</feature>
<dbReference type="InterPro" id="IPR012858">
    <property type="entry name" value="DC_STAMP-like"/>
</dbReference>
<comment type="subcellular location">
    <subcellularLocation>
        <location evidence="1">Membrane</location>
        <topology evidence="1">Multi-pass membrane protein</topology>
    </subcellularLocation>
</comment>
<accession>A0ABM5H172</accession>
<sequence length="738" mass="86139">MNQPEIETEMKRRQWQQHDIYRDTLIGRSMISEVGLVQRNINFEPDQEPEYRKCRNPSPEGDAPIYRLNPPEDPRDPQPECNFAENGQITPSKCRGNSLLYFIAGYVVGILLVLIWYYKNPQRASSDLNLKWIFIVVLFLVLLILVQRRPARCIAALCFSSLPSYQFRAVIIALALLMACLGPVKNIIHNICILANTLYCGQNVLILALRLMQRIIYDPSHSVEESFQGTLTDVRKLMNKLNKLLINLERPIAKIHDTYKICVDWLGLQKDHFDYKMGTPYNRCMKAGNLSITQCQSEFGEETKDCCNKELFNWFCVSLNTLKTFFNDNLQWTQVVIEEIFQRLQLCFLKIRFIFITTISFDHSLKFNSTSLLTNTKDHLHEQDINQHLESQRLKFFFVSLWLDLIIFILLLTVILQSVYFWFRFLANGNFENVYITKDFESFDEQHYQVKEVRALPLSNCEENQYVKISSMRLLPQEISVMYRSCVFLIITGIQLFCICFVDYSLYSLLMLMSFHGHMTADLKPTAYKKIVIKGGGKIGDILRELIHAFEPRTSKMNTRRCLPVPGKPKYIRYLWIFLLYLLAWLMVFWEPYGLRQRHRIMAYFYPEESSRRAQDLHYTILKERKTVFNSRCQRARLLNAFIYNKGILSSIGWWNSRQKCGFRGTLIGQSCTICSKQLTRSDNVPCDLPTCNGIYCRMCFQECNNLCILCSSRYDSDILEFGSKSKATAKVIAKAGV</sequence>
<evidence type="ECO:0000256" key="3">
    <source>
        <dbReference type="ARBA" id="ARBA00022989"/>
    </source>
</evidence>
<feature type="transmembrane region" description="Helical" evidence="5">
    <location>
        <begin position="99"/>
        <end position="118"/>
    </location>
</feature>
<evidence type="ECO:0000256" key="1">
    <source>
        <dbReference type="ARBA" id="ARBA00004141"/>
    </source>
</evidence>
<dbReference type="Pfam" id="PF26037">
    <property type="entry name" value="zf-RING_DCST1_C"/>
    <property type="match status" value="1"/>
</dbReference>
<dbReference type="Proteomes" id="UP001652680">
    <property type="component" value="Unassembled WGS sequence"/>
</dbReference>
<dbReference type="EnsemblMetazoa" id="XM_017117441.2">
    <property type="protein sequence ID" value="XP_016972930.2"/>
    <property type="gene ID" value="LOC108040146"/>
</dbReference>
<evidence type="ECO:0000259" key="6">
    <source>
        <dbReference type="Pfam" id="PF07782"/>
    </source>
</evidence>
<dbReference type="PANTHER" id="PTHR21041">
    <property type="entry name" value="DENDRITIC CELL-SPECIFIC TRANSMEMBRANE PROTEIN"/>
    <property type="match status" value="1"/>
</dbReference>
<keyword evidence="4 5" id="KW-0472">Membrane</keyword>
<feature type="transmembrane region" description="Helical" evidence="5">
    <location>
        <begin position="396"/>
        <end position="423"/>
    </location>
</feature>
<evidence type="ECO:0008006" key="10">
    <source>
        <dbReference type="Google" id="ProtNLM"/>
    </source>
</evidence>
<feature type="domain" description="Dendritic cell-specific transmembrane protein-like" evidence="6">
    <location>
        <begin position="431"/>
        <end position="618"/>
    </location>
</feature>
<name>A0ABM5H172_DRORH</name>
<dbReference type="Pfam" id="PF07782">
    <property type="entry name" value="DC_STAMP"/>
    <property type="match status" value="1"/>
</dbReference>
<keyword evidence="3 5" id="KW-1133">Transmembrane helix</keyword>
<proteinExistence type="predicted"/>
<evidence type="ECO:0000259" key="7">
    <source>
        <dbReference type="Pfam" id="PF26037"/>
    </source>
</evidence>
<evidence type="ECO:0000256" key="2">
    <source>
        <dbReference type="ARBA" id="ARBA00022692"/>
    </source>
</evidence>
<feature type="domain" description="E3 ubiquitin-protein ligase DCST1-like C-terminal" evidence="7">
    <location>
        <begin position="670"/>
        <end position="713"/>
    </location>
</feature>
<reference evidence="9" key="1">
    <citation type="journal article" date="2021" name="Elife">
        <title>Highly contiguous assemblies of 101 drosophilid genomes.</title>
        <authorList>
            <person name="Kim B.Y."/>
            <person name="Wang J.R."/>
            <person name="Miller D.E."/>
            <person name="Barmina O."/>
            <person name="Delaney E."/>
            <person name="Thompson A."/>
            <person name="Comeault A.A."/>
            <person name="Peede D."/>
            <person name="D'Agostino E.R."/>
            <person name="Pelaez J."/>
            <person name="Aguilar J.M."/>
            <person name="Haji D."/>
            <person name="Matsunaga T."/>
            <person name="Armstrong E.E."/>
            <person name="Zych M."/>
            <person name="Ogawa Y."/>
            <person name="Stamenkovic-Radak M."/>
            <person name="Jelic M."/>
            <person name="Veselinovic M.S."/>
            <person name="Tanaskovic M."/>
            <person name="Eric P."/>
            <person name="Gao J.J."/>
            <person name="Katoh T.K."/>
            <person name="Toda M.J."/>
            <person name="Watabe H."/>
            <person name="Watada M."/>
            <person name="Davis J.S."/>
            <person name="Moyle L.C."/>
            <person name="Manoli G."/>
            <person name="Bertolini E."/>
            <person name="Kostal V."/>
            <person name="Hawley R.S."/>
            <person name="Takahashi A."/>
            <person name="Jones C.D."/>
            <person name="Price D.K."/>
            <person name="Whiteman N."/>
            <person name="Kopp A."/>
            <person name="Matute D.R."/>
            <person name="Petrov D.A."/>
        </authorList>
    </citation>
    <scope>NUCLEOTIDE SEQUENCE [LARGE SCALE GENOMIC DNA]</scope>
</reference>
<dbReference type="GeneID" id="108040146"/>
<dbReference type="RefSeq" id="XP_016972930.2">
    <property type="nucleotide sequence ID" value="XM_017117441.2"/>
</dbReference>
<feature type="transmembrane region" description="Helical" evidence="5">
    <location>
        <begin position="481"/>
        <end position="507"/>
    </location>
</feature>
<feature type="transmembrane region" description="Helical" evidence="5">
    <location>
        <begin position="130"/>
        <end position="146"/>
    </location>
</feature>
<evidence type="ECO:0000313" key="8">
    <source>
        <dbReference type="EnsemblMetazoa" id="XP_016972930.2"/>
    </source>
</evidence>